<feature type="binding site" evidence="3">
    <location>
        <position position="129"/>
    </location>
    <ligand>
        <name>a divalent metal cation</name>
        <dbReference type="ChEBI" id="CHEBI:60240"/>
    </ligand>
</feature>
<organism evidence="4 5">
    <name type="scientific">Fodinibius sediminis</name>
    <dbReference type="NCBI Taxonomy" id="1214077"/>
    <lineage>
        <taxon>Bacteria</taxon>
        <taxon>Pseudomonadati</taxon>
        <taxon>Balneolota</taxon>
        <taxon>Balneolia</taxon>
        <taxon>Balneolales</taxon>
        <taxon>Balneolaceae</taxon>
        <taxon>Fodinibius</taxon>
    </lineage>
</organism>
<accession>A0A521AS48</accession>
<dbReference type="RefSeq" id="WP_142712789.1">
    <property type="nucleotide sequence ID" value="NZ_FXTH01000001.1"/>
</dbReference>
<dbReference type="PANTHER" id="PTHR37302">
    <property type="entry name" value="SLR1116 PROTEIN"/>
    <property type="match status" value="1"/>
</dbReference>
<evidence type="ECO:0000256" key="3">
    <source>
        <dbReference type="PIRSR" id="PIRSR607837-1"/>
    </source>
</evidence>
<dbReference type="AlphaFoldDB" id="A0A521AS48"/>
<proteinExistence type="inferred from homology"/>
<keyword evidence="2 3" id="KW-0479">Metal-binding</keyword>
<protein>
    <submittedName>
        <fullName evidence="4">Uncharacterized damage-inducible protein DinB (Forms a four-helix bundle)</fullName>
    </submittedName>
</protein>
<gene>
    <name evidence="4" type="ORF">SAMN06265218_101334</name>
</gene>
<evidence type="ECO:0000256" key="2">
    <source>
        <dbReference type="ARBA" id="ARBA00022723"/>
    </source>
</evidence>
<dbReference type="Pfam" id="PF05163">
    <property type="entry name" value="DinB"/>
    <property type="match status" value="1"/>
</dbReference>
<keyword evidence="5" id="KW-1185">Reference proteome</keyword>
<dbReference type="GO" id="GO:0046872">
    <property type="term" value="F:metal ion binding"/>
    <property type="evidence" value="ECO:0007669"/>
    <property type="project" value="UniProtKB-KW"/>
</dbReference>
<evidence type="ECO:0000313" key="4">
    <source>
        <dbReference type="EMBL" id="SMO37591.1"/>
    </source>
</evidence>
<feature type="binding site" evidence="3">
    <location>
        <position position="44"/>
    </location>
    <ligand>
        <name>a divalent metal cation</name>
        <dbReference type="ChEBI" id="CHEBI:60240"/>
    </ligand>
</feature>
<name>A0A521AS48_9BACT</name>
<dbReference type="Proteomes" id="UP000317593">
    <property type="component" value="Unassembled WGS sequence"/>
</dbReference>
<dbReference type="Gene3D" id="1.20.120.450">
    <property type="entry name" value="dinb family like domain"/>
    <property type="match status" value="1"/>
</dbReference>
<dbReference type="EMBL" id="FXTH01000001">
    <property type="protein sequence ID" value="SMO37591.1"/>
    <property type="molecule type" value="Genomic_DNA"/>
</dbReference>
<evidence type="ECO:0000313" key="5">
    <source>
        <dbReference type="Proteomes" id="UP000317593"/>
    </source>
</evidence>
<dbReference type="OrthoDB" id="9811413at2"/>
<sequence>MEPVDQQLLRLYSYDFWANNQIWTSLRTDPDFPGCDEAINYYSHIAGTQEVWHARIQGRSTEGLEVWPNKELAQAHKTLKTYSPKWARLIKANNSALDRPISYHNSQGEPFDTRLSDILHHIVIHGQHHRAQIARLLRKAGLSPPPTDFIFFCRAN</sequence>
<dbReference type="PANTHER" id="PTHR37302:SF3">
    <property type="entry name" value="DAMAGE-INDUCIBLE PROTEIN DINB"/>
    <property type="match status" value="1"/>
</dbReference>
<dbReference type="SUPFAM" id="SSF109854">
    <property type="entry name" value="DinB/YfiT-like putative metalloenzymes"/>
    <property type="match status" value="1"/>
</dbReference>
<comment type="similarity">
    <text evidence="1">Belongs to the DinB family.</text>
</comment>
<evidence type="ECO:0000256" key="1">
    <source>
        <dbReference type="ARBA" id="ARBA00008635"/>
    </source>
</evidence>
<dbReference type="InterPro" id="IPR007837">
    <property type="entry name" value="DinB"/>
</dbReference>
<feature type="binding site" evidence="3">
    <location>
        <position position="125"/>
    </location>
    <ligand>
        <name>a divalent metal cation</name>
        <dbReference type="ChEBI" id="CHEBI:60240"/>
    </ligand>
</feature>
<reference evidence="4 5" key="1">
    <citation type="submission" date="2017-05" db="EMBL/GenBank/DDBJ databases">
        <authorList>
            <person name="Varghese N."/>
            <person name="Submissions S."/>
        </authorList>
    </citation>
    <scope>NUCLEOTIDE SEQUENCE [LARGE SCALE GENOMIC DNA]</scope>
    <source>
        <strain evidence="4 5">DSM 21194</strain>
    </source>
</reference>
<dbReference type="InterPro" id="IPR034660">
    <property type="entry name" value="DinB/YfiT-like"/>
</dbReference>